<reference evidence="2 3" key="1">
    <citation type="submission" date="2017-06" db="EMBL/GenBank/DDBJ databases">
        <title>Comparative genomic analysis of Ambrosia Fusariam Clade fungi.</title>
        <authorList>
            <person name="Stajich J.E."/>
            <person name="Carrillo J."/>
            <person name="Kijimoto T."/>
            <person name="Eskalen A."/>
            <person name="O'Donnell K."/>
            <person name="Kasson M."/>
        </authorList>
    </citation>
    <scope>NUCLEOTIDE SEQUENCE [LARGE SCALE GENOMIC DNA]</scope>
    <source>
        <strain evidence="2 3">NRRL62584</strain>
    </source>
</reference>
<evidence type="ECO:0000313" key="2">
    <source>
        <dbReference type="EMBL" id="RSL64508.1"/>
    </source>
</evidence>
<organism evidence="2 3">
    <name type="scientific">Fusarium duplospermum</name>
    <dbReference type="NCBI Taxonomy" id="1325734"/>
    <lineage>
        <taxon>Eukaryota</taxon>
        <taxon>Fungi</taxon>
        <taxon>Dikarya</taxon>
        <taxon>Ascomycota</taxon>
        <taxon>Pezizomycotina</taxon>
        <taxon>Sordariomycetes</taxon>
        <taxon>Hypocreomycetidae</taxon>
        <taxon>Hypocreales</taxon>
        <taxon>Nectriaceae</taxon>
        <taxon>Fusarium</taxon>
        <taxon>Fusarium solani species complex</taxon>
    </lineage>
</organism>
<gene>
    <name evidence="2" type="ORF">CEP54_004673</name>
</gene>
<feature type="region of interest" description="Disordered" evidence="1">
    <location>
        <begin position="50"/>
        <end position="77"/>
    </location>
</feature>
<dbReference type="AlphaFoldDB" id="A0A428QH05"/>
<comment type="caution">
    <text evidence="2">The sequence shown here is derived from an EMBL/GenBank/DDBJ whole genome shotgun (WGS) entry which is preliminary data.</text>
</comment>
<protein>
    <submittedName>
        <fullName evidence="2">Uncharacterized protein</fullName>
    </submittedName>
</protein>
<keyword evidence="3" id="KW-1185">Reference proteome</keyword>
<name>A0A428QH05_9HYPO</name>
<evidence type="ECO:0000256" key="1">
    <source>
        <dbReference type="SAM" id="MobiDB-lite"/>
    </source>
</evidence>
<sequence length="77" mass="8451">MPRPLHAPDEIVLLDSCSSVHHTHIKSLAESSIIVASLPIFRRIICLPSSTNTTYKPSPCLPRPPPRRSLATPATRT</sequence>
<dbReference type="EMBL" id="NKCI01000033">
    <property type="protein sequence ID" value="RSL64508.1"/>
    <property type="molecule type" value="Genomic_DNA"/>
</dbReference>
<feature type="compositionally biased region" description="Low complexity" evidence="1">
    <location>
        <begin position="68"/>
        <end position="77"/>
    </location>
</feature>
<accession>A0A428QH05</accession>
<dbReference type="Proteomes" id="UP000288168">
    <property type="component" value="Unassembled WGS sequence"/>
</dbReference>
<proteinExistence type="predicted"/>
<evidence type="ECO:0000313" key="3">
    <source>
        <dbReference type="Proteomes" id="UP000288168"/>
    </source>
</evidence>